<gene>
    <name evidence="1" type="ORF">PR048_013829</name>
</gene>
<accession>A0ABQ9HT93</accession>
<protein>
    <submittedName>
        <fullName evidence="1">Uncharacterized protein</fullName>
    </submittedName>
</protein>
<organism evidence="1 2">
    <name type="scientific">Dryococelus australis</name>
    <dbReference type="NCBI Taxonomy" id="614101"/>
    <lineage>
        <taxon>Eukaryota</taxon>
        <taxon>Metazoa</taxon>
        <taxon>Ecdysozoa</taxon>
        <taxon>Arthropoda</taxon>
        <taxon>Hexapoda</taxon>
        <taxon>Insecta</taxon>
        <taxon>Pterygota</taxon>
        <taxon>Neoptera</taxon>
        <taxon>Polyneoptera</taxon>
        <taxon>Phasmatodea</taxon>
        <taxon>Verophasmatodea</taxon>
        <taxon>Anareolatae</taxon>
        <taxon>Phasmatidae</taxon>
        <taxon>Eurycanthinae</taxon>
        <taxon>Dryococelus</taxon>
    </lineage>
</organism>
<sequence>MSQVKPEVLPPMKDTSALHSLRVYHQIQQWMVIDIYPLSWGWELHHERLAPTKMRQAPAPDHLMRFLKCGYTTTQMFY</sequence>
<dbReference type="Proteomes" id="UP001159363">
    <property type="component" value="Chromosome X"/>
</dbReference>
<proteinExistence type="predicted"/>
<evidence type="ECO:0000313" key="2">
    <source>
        <dbReference type="Proteomes" id="UP001159363"/>
    </source>
</evidence>
<name>A0ABQ9HT93_9NEOP</name>
<keyword evidence="2" id="KW-1185">Reference proteome</keyword>
<comment type="caution">
    <text evidence="1">The sequence shown here is derived from an EMBL/GenBank/DDBJ whole genome shotgun (WGS) entry which is preliminary data.</text>
</comment>
<dbReference type="EMBL" id="JARBHB010000004">
    <property type="protein sequence ID" value="KAJ8887612.1"/>
    <property type="molecule type" value="Genomic_DNA"/>
</dbReference>
<evidence type="ECO:0000313" key="1">
    <source>
        <dbReference type="EMBL" id="KAJ8887612.1"/>
    </source>
</evidence>
<reference evidence="1 2" key="1">
    <citation type="submission" date="2023-02" db="EMBL/GenBank/DDBJ databases">
        <title>LHISI_Scaffold_Assembly.</title>
        <authorList>
            <person name="Stuart O.P."/>
            <person name="Cleave R."/>
            <person name="Magrath M.J.L."/>
            <person name="Mikheyev A.S."/>
        </authorList>
    </citation>
    <scope>NUCLEOTIDE SEQUENCE [LARGE SCALE GENOMIC DNA]</scope>
    <source>
        <strain evidence="1">Daus_M_001</strain>
        <tissue evidence="1">Leg muscle</tissue>
    </source>
</reference>